<reference evidence="1" key="1">
    <citation type="submission" date="2022-07" db="EMBL/GenBank/DDBJ databases">
        <title>Genome Sequence of Physisporinus lineatus.</title>
        <authorList>
            <person name="Buettner E."/>
        </authorList>
    </citation>
    <scope>NUCLEOTIDE SEQUENCE</scope>
    <source>
        <strain evidence="1">VT162</strain>
    </source>
</reference>
<sequence length="175" mass="18723">MAAEEASQDVVLLQQHALDTEFFVRRGVRKGFQAMSLAALPLYAAFSFSRYGRNHFTISRLLRASYIGGGVGAVGGGAFEYARSAYSKPDAVRTRRMQVAYDAADIRADDYSTIGAVLFAVLTPAIFWKRAGAIDLVLGGGAIGSATGVLTHHFKSITGDRPPTVVTPPPQKTVD</sequence>
<dbReference type="AlphaFoldDB" id="A0AAD5UTS8"/>
<evidence type="ECO:0000313" key="1">
    <source>
        <dbReference type="EMBL" id="KAJ3477563.1"/>
    </source>
</evidence>
<dbReference type="Proteomes" id="UP001212997">
    <property type="component" value="Unassembled WGS sequence"/>
</dbReference>
<evidence type="ECO:0000313" key="2">
    <source>
        <dbReference type="Proteomes" id="UP001212997"/>
    </source>
</evidence>
<organism evidence="1 2">
    <name type="scientific">Meripilus lineatus</name>
    <dbReference type="NCBI Taxonomy" id="2056292"/>
    <lineage>
        <taxon>Eukaryota</taxon>
        <taxon>Fungi</taxon>
        <taxon>Dikarya</taxon>
        <taxon>Basidiomycota</taxon>
        <taxon>Agaricomycotina</taxon>
        <taxon>Agaricomycetes</taxon>
        <taxon>Polyporales</taxon>
        <taxon>Meripilaceae</taxon>
        <taxon>Meripilus</taxon>
    </lineage>
</organism>
<name>A0AAD5UTS8_9APHY</name>
<dbReference type="EMBL" id="JANAWD010000583">
    <property type="protein sequence ID" value="KAJ3477563.1"/>
    <property type="molecule type" value="Genomic_DNA"/>
</dbReference>
<gene>
    <name evidence="1" type="ORF">NLI96_g10376</name>
</gene>
<accession>A0AAD5UTS8</accession>
<proteinExistence type="predicted"/>
<keyword evidence="2" id="KW-1185">Reference proteome</keyword>
<comment type="caution">
    <text evidence="1">The sequence shown here is derived from an EMBL/GenBank/DDBJ whole genome shotgun (WGS) entry which is preliminary data.</text>
</comment>
<protein>
    <submittedName>
        <fullName evidence="1">Uncharacterized protein</fullName>
    </submittedName>
</protein>